<sequence>MLQQFLRHVNDQFDRGREEAEKLASQLADRKEALKEASHDDFAVVLDDGREKRPKFPVQTEMDIRMSKEALDKSRGEMPDEVVKTAAYFIDQHAREKIAEPAFEERPDPQATNIVYVGSIDKQAWQEKRASASAVETAVEIDGMEYPLDTKDHVKAAAKMLGAAPMPPRKKCEKARPILKQAEKTGAEISEPSVSRFGRSSVPVRFEEHVDARKARAPEKLQPMYQELKKQASNTDLPELARKLRSLDEVAGLAPMDGEKMASKVEPTAHKVVFPKSETPKQERDLSKVAEIFGEGFADRYEKEGEDALKALSSAERELFRDAVQGA</sequence>
<accession>A0AAW5P794</accession>
<comment type="caution">
    <text evidence="1">The sequence shown here is derived from an EMBL/GenBank/DDBJ whole genome shotgun (WGS) entry which is preliminary data.</text>
</comment>
<organism evidence="1 2">
    <name type="scientific">Salinibacter ruber</name>
    <dbReference type="NCBI Taxonomy" id="146919"/>
    <lineage>
        <taxon>Bacteria</taxon>
        <taxon>Pseudomonadati</taxon>
        <taxon>Rhodothermota</taxon>
        <taxon>Rhodothermia</taxon>
        <taxon>Rhodothermales</taxon>
        <taxon>Salinibacteraceae</taxon>
        <taxon>Salinibacter</taxon>
    </lineage>
</organism>
<name>A0AAW5P794_9BACT</name>
<dbReference type="RefSeq" id="WP_259258139.1">
    <property type="nucleotide sequence ID" value="NZ_JANTZM010000007.1"/>
</dbReference>
<dbReference type="EMBL" id="JANTZM010000007">
    <property type="protein sequence ID" value="MCS4157642.1"/>
    <property type="molecule type" value="Genomic_DNA"/>
</dbReference>
<dbReference type="Proteomes" id="UP001155110">
    <property type="component" value="Unassembled WGS sequence"/>
</dbReference>
<reference evidence="1" key="1">
    <citation type="submission" date="2022-08" db="EMBL/GenBank/DDBJ databases">
        <title>Genomic Encyclopedia of Type Strains, Phase V (KMG-V): Genome sequencing to study the core and pangenomes of soil and plant-associated prokaryotes.</title>
        <authorList>
            <person name="Whitman W."/>
        </authorList>
    </citation>
    <scope>NUCLEOTIDE SEQUENCE</scope>
    <source>
        <strain evidence="1">SP3002</strain>
    </source>
</reference>
<evidence type="ECO:0000313" key="1">
    <source>
        <dbReference type="EMBL" id="MCS4157642.1"/>
    </source>
</evidence>
<dbReference type="AlphaFoldDB" id="A0AAW5P794"/>
<gene>
    <name evidence="1" type="ORF">GGP99_001606</name>
</gene>
<evidence type="ECO:0000313" key="2">
    <source>
        <dbReference type="Proteomes" id="UP001155110"/>
    </source>
</evidence>
<proteinExistence type="predicted"/>
<protein>
    <submittedName>
        <fullName evidence="1">Uncharacterized protein</fullName>
    </submittedName>
</protein>